<evidence type="ECO:0000313" key="2">
    <source>
        <dbReference type="Proteomes" id="UP000235371"/>
    </source>
</evidence>
<dbReference type="OrthoDB" id="2449121at2759"/>
<gene>
    <name evidence="1" type="ORF">K444DRAFT_724117</name>
</gene>
<proteinExistence type="predicted"/>
<reference evidence="1 2" key="1">
    <citation type="submission" date="2016-04" db="EMBL/GenBank/DDBJ databases">
        <title>A degradative enzymes factory behind the ericoid mycorrhizal symbiosis.</title>
        <authorList>
            <consortium name="DOE Joint Genome Institute"/>
            <person name="Martino E."/>
            <person name="Morin E."/>
            <person name="Grelet G."/>
            <person name="Kuo A."/>
            <person name="Kohler A."/>
            <person name="Daghino S."/>
            <person name="Barry K."/>
            <person name="Choi C."/>
            <person name="Cichocki N."/>
            <person name="Clum A."/>
            <person name="Copeland A."/>
            <person name="Hainaut M."/>
            <person name="Haridas S."/>
            <person name="Labutti K."/>
            <person name="Lindquist E."/>
            <person name="Lipzen A."/>
            <person name="Khouja H.-R."/>
            <person name="Murat C."/>
            <person name="Ohm R."/>
            <person name="Olson A."/>
            <person name="Spatafora J."/>
            <person name="Veneault-Fourrey C."/>
            <person name="Henrissat B."/>
            <person name="Grigoriev I."/>
            <person name="Martin F."/>
            <person name="Perotto S."/>
        </authorList>
    </citation>
    <scope>NUCLEOTIDE SEQUENCE [LARGE SCALE GENOMIC DNA]</scope>
    <source>
        <strain evidence="1 2">E</strain>
    </source>
</reference>
<dbReference type="GeneID" id="36596680"/>
<dbReference type="Proteomes" id="UP000235371">
    <property type="component" value="Unassembled WGS sequence"/>
</dbReference>
<keyword evidence="2" id="KW-1185">Reference proteome</keyword>
<protein>
    <submittedName>
        <fullName evidence="1">Uncharacterized protein</fullName>
    </submittedName>
</protein>
<dbReference type="RefSeq" id="XP_024735534.1">
    <property type="nucleotide sequence ID" value="XM_024888604.1"/>
</dbReference>
<dbReference type="InParanoid" id="A0A2J6T6H9"/>
<evidence type="ECO:0000313" key="1">
    <source>
        <dbReference type="EMBL" id="PMD58630.1"/>
    </source>
</evidence>
<dbReference type="STRING" id="1095630.A0A2J6T6H9"/>
<dbReference type="AlphaFoldDB" id="A0A2J6T6H9"/>
<dbReference type="EMBL" id="KZ613817">
    <property type="protein sequence ID" value="PMD58630.1"/>
    <property type="molecule type" value="Genomic_DNA"/>
</dbReference>
<accession>A0A2J6T6H9</accession>
<sequence>MYWGYSKTRYRQVKKTSFPDTKAKVVEALEACSIETIRRFCNRTFRWMDAYRKGLSIKQAAWCVKKQKRHRTISKKVMDEWDNMQKEGKEGS</sequence>
<name>A0A2J6T6H9_9HELO</name>
<organism evidence="1 2">
    <name type="scientific">Hyaloscypha bicolor E</name>
    <dbReference type="NCBI Taxonomy" id="1095630"/>
    <lineage>
        <taxon>Eukaryota</taxon>
        <taxon>Fungi</taxon>
        <taxon>Dikarya</taxon>
        <taxon>Ascomycota</taxon>
        <taxon>Pezizomycotina</taxon>
        <taxon>Leotiomycetes</taxon>
        <taxon>Helotiales</taxon>
        <taxon>Hyaloscyphaceae</taxon>
        <taxon>Hyaloscypha</taxon>
        <taxon>Hyaloscypha bicolor</taxon>
    </lineage>
</organism>